<dbReference type="EMBL" id="DF977446">
    <property type="protein sequence ID" value="GAW25120.1"/>
    <property type="molecule type" value="Genomic_DNA"/>
</dbReference>
<reference evidence="2" key="1">
    <citation type="submission" date="2016-03" db="EMBL/GenBank/DDBJ databases">
        <title>Draft genome sequence of Rosellinia necatrix.</title>
        <authorList>
            <person name="Kanematsu S."/>
        </authorList>
    </citation>
    <scope>NUCLEOTIDE SEQUENCE [LARGE SCALE GENOMIC DNA]</scope>
    <source>
        <strain evidence="2">W97</strain>
    </source>
</reference>
<proteinExistence type="predicted"/>
<name>A0A1S8A5Y3_ROSNE</name>
<dbReference type="AlphaFoldDB" id="A0A1S8A5Y3"/>
<sequence>MSEETGKILKLRVIGRRKERAKPSKCLGHTSQSHSLIPAHFITLNDPSTGKGPNKAPDHTLGGSLDTWPARQMLPA</sequence>
<evidence type="ECO:0000313" key="3">
    <source>
        <dbReference type="Proteomes" id="UP000054516"/>
    </source>
</evidence>
<feature type="region of interest" description="Disordered" evidence="1">
    <location>
        <begin position="45"/>
        <end position="76"/>
    </location>
</feature>
<organism evidence="2">
    <name type="scientific">Rosellinia necatrix</name>
    <name type="common">White root-rot fungus</name>
    <dbReference type="NCBI Taxonomy" id="77044"/>
    <lineage>
        <taxon>Eukaryota</taxon>
        <taxon>Fungi</taxon>
        <taxon>Dikarya</taxon>
        <taxon>Ascomycota</taxon>
        <taxon>Pezizomycotina</taxon>
        <taxon>Sordariomycetes</taxon>
        <taxon>Xylariomycetidae</taxon>
        <taxon>Xylariales</taxon>
        <taxon>Xylariaceae</taxon>
        <taxon>Rosellinia</taxon>
    </lineage>
</organism>
<accession>A0A1S8A5Y3</accession>
<gene>
    <name evidence="2" type="ORF">SAMD00023353_0105140</name>
</gene>
<dbReference type="Proteomes" id="UP000054516">
    <property type="component" value="Unassembled WGS sequence"/>
</dbReference>
<keyword evidence="3" id="KW-1185">Reference proteome</keyword>
<evidence type="ECO:0000256" key="1">
    <source>
        <dbReference type="SAM" id="MobiDB-lite"/>
    </source>
</evidence>
<evidence type="ECO:0000313" key="2">
    <source>
        <dbReference type="EMBL" id="GAW25120.1"/>
    </source>
</evidence>
<protein>
    <submittedName>
        <fullName evidence="2">Uncharacterized protein</fullName>
    </submittedName>
</protein>